<dbReference type="PROSITE" id="PS00622">
    <property type="entry name" value="HTH_LUXR_1"/>
    <property type="match status" value="1"/>
</dbReference>
<reference evidence="5 6" key="1">
    <citation type="submission" date="2018-02" db="EMBL/GenBank/DDBJ databases">
        <title>Draft genome sequence of bacterial isolates from marine environment.</title>
        <authorList>
            <person name="Singh S.K."/>
            <person name="Hill R."/>
            <person name="Major S."/>
            <person name="Cai H."/>
            <person name="Li Y."/>
        </authorList>
    </citation>
    <scope>NUCLEOTIDE SEQUENCE [LARGE SCALE GENOMIC DNA]</scope>
    <source>
        <strain evidence="5 6">IMET F</strain>
    </source>
</reference>
<dbReference type="Gene3D" id="3.30.450.20">
    <property type="entry name" value="PAS domain"/>
    <property type="match status" value="1"/>
</dbReference>
<evidence type="ECO:0000256" key="1">
    <source>
        <dbReference type="ARBA" id="ARBA00023015"/>
    </source>
</evidence>
<keyword evidence="2" id="KW-0238">DNA-binding</keyword>
<keyword evidence="1" id="KW-0805">Transcription regulation</keyword>
<dbReference type="SMART" id="SM00421">
    <property type="entry name" value="HTH_LUXR"/>
    <property type="match status" value="1"/>
</dbReference>
<dbReference type="InterPro" id="IPR036388">
    <property type="entry name" value="WH-like_DNA-bd_sf"/>
</dbReference>
<evidence type="ECO:0000313" key="5">
    <source>
        <dbReference type="EMBL" id="PPZ91572.1"/>
    </source>
</evidence>
<organism evidence="5 6">
    <name type="scientific">Cloacibacterium normanense</name>
    <dbReference type="NCBI Taxonomy" id="237258"/>
    <lineage>
        <taxon>Bacteria</taxon>
        <taxon>Pseudomonadati</taxon>
        <taxon>Bacteroidota</taxon>
        <taxon>Flavobacteriia</taxon>
        <taxon>Flavobacteriales</taxon>
        <taxon>Weeksellaceae</taxon>
    </lineage>
</organism>
<dbReference type="Proteomes" id="UP000238565">
    <property type="component" value="Unassembled WGS sequence"/>
</dbReference>
<dbReference type="GO" id="GO:0003677">
    <property type="term" value="F:DNA binding"/>
    <property type="evidence" value="ECO:0007669"/>
    <property type="project" value="UniProtKB-KW"/>
</dbReference>
<dbReference type="CDD" id="cd06170">
    <property type="entry name" value="LuxR_C_like"/>
    <property type="match status" value="1"/>
</dbReference>
<dbReference type="Gene3D" id="1.10.10.10">
    <property type="entry name" value="Winged helix-like DNA-binding domain superfamily/Winged helix DNA-binding domain"/>
    <property type="match status" value="1"/>
</dbReference>
<dbReference type="EMBL" id="PTPZ01000003">
    <property type="protein sequence ID" value="PPZ91572.1"/>
    <property type="molecule type" value="Genomic_DNA"/>
</dbReference>
<dbReference type="SUPFAM" id="SSF46894">
    <property type="entry name" value="C-terminal effector domain of the bipartite response regulators"/>
    <property type="match status" value="1"/>
</dbReference>
<evidence type="ECO:0000256" key="2">
    <source>
        <dbReference type="ARBA" id="ARBA00023125"/>
    </source>
</evidence>
<evidence type="ECO:0000259" key="4">
    <source>
        <dbReference type="PROSITE" id="PS50043"/>
    </source>
</evidence>
<evidence type="ECO:0000256" key="3">
    <source>
        <dbReference type="ARBA" id="ARBA00023163"/>
    </source>
</evidence>
<sequence length="258" mass="30181">MAKEIIKFDVMRKTWNKISKFHDGLDGSNFELEVYKKMFNLFHFGHYYYYIFNAATATIEWMSEEVKDVLGVSEPITAEYIFENIHPQDRKRFIEHEHAVTKFFEQLPPEKVLKYKVTYDYRLKDFFGNYKWILQQVVTIQSDENGAVIRTLGVHTDISYLKRDNKPSGLSFLGLEGEPSYYNVAVDRLIFIPSDEIFTSREKQILELVVLGKSSKEISQKLHISKYTVDTHRKNILAKSGCETVPELIAKAIQESWV</sequence>
<evidence type="ECO:0000313" key="6">
    <source>
        <dbReference type="Proteomes" id="UP000238565"/>
    </source>
</evidence>
<dbReference type="PRINTS" id="PR00038">
    <property type="entry name" value="HTHLUXR"/>
</dbReference>
<protein>
    <recommendedName>
        <fullName evidence="4">HTH luxR-type domain-containing protein</fullName>
    </recommendedName>
</protein>
<dbReference type="Pfam" id="PF00196">
    <property type="entry name" value="GerE"/>
    <property type="match status" value="1"/>
</dbReference>
<dbReference type="RefSeq" id="WP_104793283.1">
    <property type="nucleotide sequence ID" value="NZ_PTPZ01000003.1"/>
</dbReference>
<dbReference type="PANTHER" id="PTHR44688:SF16">
    <property type="entry name" value="DNA-BINDING TRANSCRIPTIONAL ACTIVATOR DEVR_DOSR"/>
    <property type="match status" value="1"/>
</dbReference>
<proteinExistence type="predicted"/>
<comment type="caution">
    <text evidence="5">The sequence shown here is derived from an EMBL/GenBank/DDBJ whole genome shotgun (WGS) entry which is preliminary data.</text>
</comment>
<dbReference type="PROSITE" id="PS50043">
    <property type="entry name" value="HTH_LUXR_2"/>
    <property type="match status" value="1"/>
</dbReference>
<feature type="domain" description="HTH luxR-type" evidence="4">
    <location>
        <begin position="194"/>
        <end position="256"/>
    </location>
</feature>
<gene>
    <name evidence="5" type="ORF">C3729_05730</name>
</gene>
<dbReference type="InterPro" id="IPR000792">
    <property type="entry name" value="Tscrpt_reg_LuxR_C"/>
</dbReference>
<name>A0A2S7I4S1_9FLAO</name>
<keyword evidence="3" id="KW-0804">Transcription</keyword>
<accession>A0A2S7I4S1</accession>
<dbReference type="GO" id="GO:0006355">
    <property type="term" value="P:regulation of DNA-templated transcription"/>
    <property type="evidence" value="ECO:0007669"/>
    <property type="project" value="InterPro"/>
</dbReference>
<dbReference type="SUPFAM" id="SSF55785">
    <property type="entry name" value="PYP-like sensor domain (PAS domain)"/>
    <property type="match status" value="1"/>
</dbReference>
<dbReference type="InterPro" id="IPR035965">
    <property type="entry name" value="PAS-like_dom_sf"/>
</dbReference>
<dbReference type="InterPro" id="IPR016032">
    <property type="entry name" value="Sig_transdc_resp-reg_C-effctor"/>
</dbReference>
<dbReference type="PANTHER" id="PTHR44688">
    <property type="entry name" value="DNA-BINDING TRANSCRIPTIONAL ACTIVATOR DEVR_DOSR"/>
    <property type="match status" value="1"/>
</dbReference>
<dbReference type="AlphaFoldDB" id="A0A2S7I4S1"/>